<dbReference type="EMBL" id="MU004230">
    <property type="protein sequence ID" value="KAF2674873.1"/>
    <property type="molecule type" value="Genomic_DNA"/>
</dbReference>
<gene>
    <name evidence="2" type="ORF">BT63DRAFT_420130</name>
</gene>
<name>A0A6A6UTR4_9PEZI</name>
<sequence length="714" mass="80443">MLPLPLRSPSSCSLGFSTHSTLLVPDCCAELVHFPTLSSRGLREYQPNHQSPFWPSSQDSETPDIAINRLGNTHQISDRPLRHSSTSTHPPSLTRVSSSVTHLIKPSTLGYCLSTSSFLSIVSWCPEPRRDTRIQNNILTSNTSYGRACLSLRNSIPPSGRTNLTFSDQRQAIDMPHFDPSPAASQMDAAEMVNVNRILQLCTVPDVGPSPLDPHLSAEKRYTNALTQIEKVSTVFDLHLYHDFVFAKQVDEELLEQELLYIAKELGVPEQHLPANYMRSLPSLPPGPVMLDLSFVLDKKELPPTPEESEDSLTTLRSESSTSFRTSSTDFNANPSRPSLSLTFRKFSGRQTSLSVDGRPETANSLFSTFSRGPASPRSPRRTKTRESFMNLFRGSPKSPSQLVPSRLDESGNWVPIPTDGEVPALESSKSDQASTTSPTSISSRTSASSFTDLTSFSWLDSRTLQRCTKVSSFITLRSKCQEEAKRFIDFSQHQRVALPLFVGRSRMYLESRIEIRIADLKKKHIAATEAMENKHLAQEITKMEEHTAQSAETKTKNVTALKHMNRRLSLLGESATETDHLRLAEEERALERSAARQERELRNLYRDQTREGHDSKRNQQKDLEDFERSLREDYDQQVKDKQAVLLDNQKKLEELIHARTLRLVSRWWLLLQIWKKTDGEKIMMSCGNVVNGPLPLGLLGLPEDFGPYITAFH</sequence>
<feature type="region of interest" description="Disordered" evidence="1">
    <location>
        <begin position="73"/>
        <end position="94"/>
    </location>
</feature>
<organism evidence="2 3">
    <name type="scientific">Microthyrium microscopicum</name>
    <dbReference type="NCBI Taxonomy" id="703497"/>
    <lineage>
        <taxon>Eukaryota</taxon>
        <taxon>Fungi</taxon>
        <taxon>Dikarya</taxon>
        <taxon>Ascomycota</taxon>
        <taxon>Pezizomycotina</taxon>
        <taxon>Dothideomycetes</taxon>
        <taxon>Dothideomycetes incertae sedis</taxon>
        <taxon>Microthyriales</taxon>
        <taxon>Microthyriaceae</taxon>
        <taxon>Microthyrium</taxon>
    </lineage>
</organism>
<evidence type="ECO:0000256" key="1">
    <source>
        <dbReference type="SAM" id="MobiDB-lite"/>
    </source>
</evidence>
<evidence type="ECO:0000313" key="3">
    <source>
        <dbReference type="Proteomes" id="UP000799302"/>
    </source>
</evidence>
<feature type="compositionally biased region" description="Low complexity" evidence="1">
    <location>
        <begin position="312"/>
        <end position="331"/>
    </location>
</feature>
<dbReference type="Proteomes" id="UP000799302">
    <property type="component" value="Unassembled WGS sequence"/>
</dbReference>
<dbReference type="AlphaFoldDB" id="A0A6A6UTR4"/>
<accession>A0A6A6UTR4</accession>
<proteinExistence type="predicted"/>
<protein>
    <submittedName>
        <fullName evidence="2">Uncharacterized protein</fullName>
    </submittedName>
</protein>
<dbReference type="OrthoDB" id="3925131at2759"/>
<feature type="region of interest" description="Disordered" evidence="1">
    <location>
        <begin position="301"/>
        <end position="447"/>
    </location>
</feature>
<feature type="compositionally biased region" description="Polar residues" evidence="1">
    <location>
        <begin position="332"/>
        <end position="342"/>
    </location>
</feature>
<feature type="region of interest" description="Disordered" evidence="1">
    <location>
        <begin position="603"/>
        <end position="623"/>
    </location>
</feature>
<keyword evidence="3" id="KW-1185">Reference proteome</keyword>
<feature type="compositionally biased region" description="Low complexity" evidence="1">
    <location>
        <begin position="435"/>
        <end position="447"/>
    </location>
</feature>
<feature type="compositionally biased region" description="Low complexity" evidence="1">
    <location>
        <begin position="83"/>
        <end position="94"/>
    </location>
</feature>
<evidence type="ECO:0000313" key="2">
    <source>
        <dbReference type="EMBL" id="KAF2674873.1"/>
    </source>
</evidence>
<reference evidence="2" key="1">
    <citation type="journal article" date="2020" name="Stud. Mycol.">
        <title>101 Dothideomycetes genomes: a test case for predicting lifestyles and emergence of pathogens.</title>
        <authorList>
            <person name="Haridas S."/>
            <person name="Albert R."/>
            <person name="Binder M."/>
            <person name="Bloem J."/>
            <person name="Labutti K."/>
            <person name="Salamov A."/>
            <person name="Andreopoulos B."/>
            <person name="Baker S."/>
            <person name="Barry K."/>
            <person name="Bills G."/>
            <person name="Bluhm B."/>
            <person name="Cannon C."/>
            <person name="Castanera R."/>
            <person name="Culley D."/>
            <person name="Daum C."/>
            <person name="Ezra D."/>
            <person name="Gonzalez J."/>
            <person name="Henrissat B."/>
            <person name="Kuo A."/>
            <person name="Liang C."/>
            <person name="Lipzen A."/>
            <person name="Lutzoni F."/>
            <person name="Magnuson J."/>
            <person name="Mondo S."/>
            <person name="Nolan M."/>
            <person name="Ohm R."/>
            <person name="Pangilinan J."/>
            <person name="Park H.-J."/>
            <person name="Ramirez L."/>
            <person name="Alfaro M."/>
            <person name="Sun H."/>
            <person name="Tritt A."/>
            <person name="Yoshinaga Y."/>
            <person name="Zwiers L.-H."/>
            <person name="Turgeon B."/>
            <person name="Goodwin S."/>
            <person name="Spatafora J."/>
            <person name="Crous P."/>
            <person name="Grigoriev I."/>
        </authorList>
    </citation>
    <scope>NUCLEOTIDE SEQUENCE</scope>
    <source>
        <strain evidence="2">CBS 115976</strain>
    </source>
</reference>